<comment type="caution">
    <text evidence="2">The sequence shown here is derived from an EMBL/GenBank/DDBJ whole genome shotgun (WGS) entry which is preliminary data.</text>
</comment>
<proteinExistence type="predicted"/>
<evidence type="ECO:0000313" key="2">
    <source>
        <dbReference type="EMBL" id="KAK7472508.1"/>
    </source>
</evidence>
<keyword evidence="3" id="KW-1185">Reference proteome</keyword>
<feature type="region of interest" description="Disordered" evidence="1">
    <location>
        <begin position="149"/>
        <end position="217"/>
    </location>
</feature>
<evidence type="ECO:0000256" key="1">
    <source>
        <dbReference type="SAM" id="MobiDB-lite"/>
    </source>
</evidence>
<feature type="region of interest" description="Disordered" evidence="1">
    <location>
        <begin position="1"/>
        <end position="60"/>
    </location>
</feature>
<evidence type="ECO:0000313" key="3">
    <source>
        <dbReference type="Proteomes" id="UP001498398"/>
    </source>
</evidence>
<reference evidence="2 3" key="1">
    <citation type="submission" date="2024-01" db="EMBL/GenBank/DDBJ databases">
        <title>A draft genome for the cacao thread blight pathogen Marasmiellus scandens.</title>
        <authorList>
            <person name="Baruah I.K."/>
            <person name="Leung J."/>
            <person name="Bukari Y."/>
            <person name="Amoako-Attah I."/>
            <person name="Meinhardt L.W."/>
            <person name="Bailey B.A."/>
            <person name="Cohen S.P."/>
        </authorList>
    </citation>
    <scope>NUCLEOTIDE SEQUENCE [LARGE SCALE GENOMIC DNA]</scope>
    <source>
        <strain evidence="2 3">GH-19</strain>
    </source>
</reference>
<feature type="compositionally biased region" description="Polar residues" evidence="1">
    <location>
        <begin position="182"/>
        <end position="197"/>
    </location>
</feature>
<sequence>MQRFKRVFSPKSSKKTDSSRRRSRSFSSVPLNNSENVRNDSKFSSKSSKRERRVKPSDITVVMDISAGNTNGLEEDDSFVADDPVSPRTPPLLIDKDFLDNFPQPPQMHAYSASSARIPIFPTDYGIPADDLLPPLHPKVERFMLEQRAARSSSVSPSRQPLSRSSSNASYCRPTYSAYPSLHSQSPDIRATTTSFSRHPVQNGPKTRPIYHTTHSNYSTRSLGADITLGSLKTSDPPLNHKKSASDFPAYNPPPVLRSRHRGHHHAQPRHRPGPNQAIPENVGEDNVTFPSYQRPCAPCAAPMRSGEYSSQRRL</sequence>
<dbReference type="EMBL" id="JBANRG010000001">
    <property type="protein sequence ID" value="KAK7472508.1"/>
    <property type="molecule type" value="Genomic_DNA"/>
</dbReference>
<gene>
    <name evidence="2" type="ORF">VKT23_000623</name>
</gene>
<organism evidence="2 3">
    <name type="scientific">Marasmiellus scandens</name>
    <dbReference type="NCBI Taxonomy" id="2682957"/>
    <lineage>
        <taxon>Eukaryota</taxon>
        <taxon>Fungi</taxon>
        <taxon>Dikarya</taxon>
        <taxon>Basidiomycota</taxon>
        <taxon>Agaricomycotina</taxon>
        <taxon>Agaricomycetes</taxon>
        <taxon>Agaricomycetidae</taxon>
        <taxon>Agaricales</taxon>
        <taxon>Marasmiineae</taxon>
        <taxon>Omphalotaceae</taxon>
        <taxon>Marasmiellus</taxon>
    </lineage>
</organism>
<feature type="compositionally biased region" description="Low complexity" evidence="1">
    <location>
        <begin position="150"/>
        <end position="170"/>
    </location>
</feature>
<accession>A0ABR1K4Z0</accession>
<dbReference type="Proteomes" id="UP001498398">
    <property type="component" value="Unassembled WGS sequence"/>
</dbReference>
<protein>
    <submittedName>
        <fullName evidence="2">Uncharacterized protein</fullName>
    </submittedName>
</protein>
<name>A0ABR1K4Z0_9AGAR</name>
<feature type="region of interest" description="Disordered" evidence="1">
    <location>
        <begin position="229"/>
        <end position="315"/>
    </location>
</feature>
<feature type="compositionally biased region" description="Basic residues" evidence="1">
    <location>
        <begin position="258"/>
        <end position="273"/>
    </location>
</feature>